<reference evidence="8 9" key="1">
    <citation type="submission" date="2018-05" db="EMBL/GenBank/DDBJ databases">
        <title>Genome sequencing and assembly of the regulated plant pathogen Lachnellula willkommii and related sister species for the development of diagnostic species identification markers.</title>
        <authorList>
            <person name="Giroux E."/>
            <person name="Bilodeau G."/>
        </authorList>
    </citation>
    <scope>NUCLEOTIDE SEQUENCE [LARGE SCALE GENOMIC DNA]</scope>
    <source>
        <strain evidence="8 9">CBS 268.59</strain>
    </source>
</reference>
<dbReference type="InterPro" id="IPR021740">
    <property type="entry name" value="Velvet"/>
</dbReference>
<feature type="compositionally biased region" description="Acidic residues" evidence="6">
    <location>
        <begin position="430"/>
        <end position="445"/>
    </location>
</feature>
<organism evidence="8 9">
    <name type="scientific">Lachnellula suecica</name>
    <dbReference type="NCBI Taxonomy" id="602035"/>
    <lineage>
        <taxon>Eukaryota</taxon>
        <taxon>Fungi</taxon>
        <taxon>Dikarya</taxon>
        <taxon>Ascomycota</taxon>
        <taxon>Pezizomycotina</taxon>
        <taxon>Leotiomycetes</taxon>
        <taxon>Helotiales</taxon>
        <taxon>Lachnaceae</taxon>
        <taxon>Lachnellula</taxon>
    </lineage>
</organism>
<dbReference type="AlphaFoldDB" id="A0A8T9CI32"/>
<keyword evidence="2" id="KW-0749">Sporulation</keyword>
<keyword evidence="4" id="KW-0804">Transcription</keyword>
<dbReference type="GO" id="GO:0005634">
    <property type="term" value="C:nucleus"/>
    <property type="evidence" value="ECO:0007669"/>
    <property type="project" value="UniProtKB-SubCell"/>
</dbReference>
<evidence type="ECO:0000256" key="1">
    <source>
        <dbReference type="ARBA" id="ARBA00004123"/>
    </source>
</evidence>
<accession>A0A8T9CI32</accession>
<evidence type="ECO:0000256" key="2">
    <source>
        <dbReference type="ARBA" id="ARBA00022969"/>
    </source>
</evidence>
<dbReference type="InterPro" id="IPR037525">
    <property type="entry name" value="Velvet_dom"/>
</dbReference>
<dbReference type="Proteomes" id="UP000469558">
    <property type="component" value="Unassembled WGS sequence"/>
</dbReference>
<evidence type="ECO:0000256" key="3">
    <source>
        <dbReference type="ARBA" id="ARBA00023015"/>
    </source>
</evidence>
<dbReference type="GO" id="GO:0030435">
    <property type="term" value="P:sporulation resulting in formation of a cellular spore"/>
    <property type="evidence" value="ECO:0007669"/>
    <property type="project" value="UniProtKB-KW"/>
</dbReference>
<evidence type="ECO:0000256" key="6">
    <source>
        <dbReference type="SAM" id="MobiDB-lite"/>
    </source>
</evidence>
<dbReference type="InterPro" id="IPR038491">
    <property type="entry name" value="Velvet_dom_sf"/>
</dbReference>
<dbReference type="EMBL" id="QGMK01000017">
    <property type="protein sequence ID" value="TVY85288.1"/>
    <property type="molecule type" value="Genomic_DNA"/>
</dbReference>
<evidence type="ECO:0000256" key="5">
    <source>
        <dbReference type="ARBA" id="ARBA00023242"/>
    </source>
</evidence>
<protein>
    <submittedName>
        <fullName evidence="8">Sexual development regulator VELC</fullName>
    </submittedName>
</protein>
<comment type="subcellular location">
    <subcellularLocation>
        <location evidence="1">Nucleus</location>
    </subcellularLocation>
</comment>
<feature type="region of interest" description="Disordered" evidence="6">
    <location>
        <begin position="1"/>
        <end position="203"/>
    </location>
</feature>
<feature type="domain" description="Velvet" evidence="7">
    <location>
        <begin position="228"/>
        <end position="414"/>
    </location>
</feature>
<dbReference type="PANTHER" id="PTHR33572:SF17">
    <property type="entry name" value="SEXUAL DEVELOPMENT REGULATOR VELC"/>
    <property type="match status" value="1"/>
</dbReference>
<feature type="region of interest" description="Disordered" evidence="6">
    <location>
        <begin position="412"/>
        <end position="458"/>
    </location>
</feature>
<evidence type="ECO:0000313" key="8">
    <source>
        <dbReference type="EMBL" id="TVY85288.1"/>
    </source>
</evidence>
<evidence type="ECO:0000256" key="4">
    <source>
        <dbReference type="ARBA" id="ARBA00023163"/>
    </source>
</evidence>
<comment type="caution">
    <text evidence="8">The sequence shown here is derived from an EMBL/GenBank/DDBJ whole genome shotgun (WGS) entry which is preliminary data.</text>
</comment>
<dbReference type="PANTHER" id="PTHR33572">
    <property type="entry name" value="SPORE DEVELOPMENT REGULATOR VOSA"/>
    <property type="match status" value="1"/>
</dbReference>
<feature type="compositionally biased region" description="Polar residues" evidence="6">
    <location>
        <begin position="179"/>
        <end position="197"/>
    </location>
</feature>
<keyword evidence="5" id="KW-0539">Nucleus</keyword>
<proteinExistence type="predicted"/>
<keyword evidence="3" id="KW-0805">Transcription regulation</keyword>
<evidence type="ECO:0000313" key="9">
    <source>
        <dbReference type="Proteomes" id="UP000469558"/>
    </source>
</evidence>
<evidence type="ECO:0000259" key="7">
    <source>
        <dbReference type="PROSITE" id="PS51821"/>
    </source>
</evidence>
<keyword evidence="9" id="KW-1185">Reference proteome</keyword>
<dbReference type="Gene3D" id="2.60.40.3960">
    <property type="entry name" value="Velvet domain"/>
    <property type="match status" value="1"/>
</dbReference>
<gene>
    <name evidence="8" type="primary">VELC</name>
    <name evidence="8" type="ORF">LSUE1_G001290</name>
</gene>
<dbReference type="OrthoDB" id="3056235at2759"/>
<dbReference type="Pfam" id="PF11754">
    <property type="entry name" value="Velvet"/>
    <property type="match status" value="2"/>
</dbReference>
<name>A0A8T9CI32_9HELO</name>
<feature type="compositionally biased region" description="Low complexity" evidence="6">
    <location>
        <begin position="157"/>
        <end position="178"/>
    </location>
</feature>
<dbReference type="PROSITE" id="PS51821">
    <property type="entry name" value="VELVET"/>
    <property type="match status" value="1"/>
</dbReference>
<sequence length="458" mass="51031">MSMSEASRAHAPPTPQPGYQYPPRSNENDSTRPPPPTLPPMSSLLSRNERMEEQHNQYPPRQLPGQQDMKHPLWLSEMDPHAPVQHIYPPPLPPTNSRNPHYSPEPLLIPGRSHPSYSQVPAPDPRAPQIQPRQIRRIVQRRPEYAAKGGQGAKSISPTSQDPYQSSQPPSQSASPFQRHSSMSSPAPTQGQSSRSMPISGLLSDPPRQVFSLSLSLANPIYFSTELQRPPVKYSIRMRQEPIAARACGFGERDRRVVDPPPILQMMVEDPHSTAEELSALMRQPCAVVHCTLWDPVANKDDTAMPGTTDKRQQRRLMGTLVSSPFVGMDEHDVEGCFFTFPDLSVRTPGTYSLRFSLMILDPLKMRSGDRVPISSIVYSQSFHVYNAKDFSGMRASTELTKKLKQQGCLISVKKGNAKSSSGGTHPRDDSDDDLADDDDEEDDPDSKGRKPAKRPKR</sequence>